<reference evidence="4" key="2">
    <citation type="journal article" date="2021" name="PeerJ">
        <title>Extensive microbial diversity within the chicken gut microbiome revealed by metagenomics and culture.</title>
        <authorList>
            <person name="Gilroy R."/>
            <person name="Ravi A."/>
            <person name="Getino M."/>
            <person name="Pursley I."/>
            <person name="Horton D.L."/>
            <person name="Alikhan N.F."/>
            <person name="Baker D."/>
            <person name="Gharbi K."/>
            <person name="Hall N."/>
            <person name="Watson M."/>
            <person name="Adriaenssens E.M."/>
            <person name="Foster-Nyarko E."/>
            <person name="Jarju S."/>
            <person name="Secka A."/>
            <person name="Antonio M."/>
            <person name="Oren A."/>
            <person name="Chaudhuri R.R."/>
            <person name="La Ragione R."/>
            <person name="Hildebrand F."/>
            <person name="Pallen M.J."/>
        </authorList>
    </citation>
    <scope>NUCLEOTIDE SEQUENCE</scope>
    <source>
        <strain evidence="4">CHK197-8231</strain>
    </source>
</reference>
<dbReference type="SUPFAM" id="SSF51556">
    <property type="entry name" value="Metallo-dependent hydrolases"/>
    <property type="match status" value="1"/>
</dbReference>
<evidence type="ECO:0000313" key="4">
    <source>
        <dbReference type="EMBL" id="HIU23138.1"/>
    </source>
</evidence>
<dbReference type="NCBIfam" id="TIGR00010">
    <property type="entry name" value="YchF/TatD family DNA exonuclease"/>
    <property type="match status" value="1"/>
</dbReference>
<reference evidence="4" key="1">
    <citation type="submission" date="2020-10" db="EMBL/GenBank/DDBJ databases">
        <authorList>
            <person name="Gilroy R."/>
        </authorList>
    </citation>
    <scope>NUCLEOTIDE SEQUENCE</scope>
    <source>
        <strain evidence="4">CHK197-8231</strain>
    </source>
</reference>
<dbReference type="Proteomes" id="UP000824087">
    <property type="component" value="Unassembled WGS sequence"/>
</dbReference>
<evidence type="ECO:0000256" key="2">
    <source>
        <dbReference type="ARBA" id="ARBA00022801"/>
    </source>
</evidence>
<dbReference type="InterPro" id="IPR001130">
    <property type="entry name" value="TatD-like"/>
</dbReference>
<protein>
    <submittedName>
        <fullName evidence="4">TatD family hydrolase</fullName>
    </submittedName>
</protein>
<feature type="binding site" evidence="3">
    <location>
        <position position="149"/>
    </location>
    <ligand>
        <name>a divalent metal cation</name>
        <dbReference type="ChEBI" id="CHEBI:60240"/>
        <label>2</label>
    </ligand>
</feature>
<dbReference type="GO" id="GO:0046872">
    <property type="term" value="F:metal ion binding"/>
    <property type="evidence" value="ECO:0007669"/>
    <property type="project" value="UniProtKB-KW"/>
</dbReference>
<dbReference type="InterPro" id="IPR032466">
    <property type="entry name" value="Metal_Hydrolase"/>
</dbReference>
<dbReference type="EMBL" id="DVML01000034">
    <property type="protein sequence ID" value="HIU23138.1"/>
    <property type="molecule type" value="Genomic_DNA"/>
</dbReference>
<proteinExistence type="predicted"/>
<evidence type="ECO:0000256" key="3">
    <source>
        <dbReference type="PIRSR" id="PIRSR005902-1"/>
    </source>
</evidence>
<feature type="binding site" evidence="3">
    <location>
        <position position="199"/>
    </location>
    <ligand>
        <name>a divalent metal cation</name>
        <dbReference type="ChEBI" id="CHEBI:60240"/>
        <label>1</label>
    </ligand>
</feature>
<dbReference type="GO" id="GO:0004536">
    <property type="term" value="F:DNA nuclease activity"/>
    <property type="evidence" value="ECO:0007669"/>
    <property type="project" value="InterPro"/>
</dbReference>
<dbReference type="InterPro" id="IPR015991">
    <property type="entry name" value="TatD/YcfH-like"/>
</dbReference>
<dbReference type="CDD" id="cd01310">
    <property type="entry name" value="TatD_DNAse"/>
    <property type="match status" value="1"/>
</dbReference>
<dbReference type="InterPro" id="IPR018228">
    <property type="entry name" value="DNase_TatD-rel_CS"/>
</dbReference>
<dbReference type="AlphaFoldDB" id="A0A9D1L4M7"/>
<dbReference type="GO" id="GO:0016788">
    <property type="term" value="F:hydrolase activity, acting on ester bonds"/>
    <property type="evidence" value="ECO:0007669"/>
    <property type="project" value="InterPro"/>
</dbReference>
<dbReference type="FunFam" id="3.20.20.140:FF:000005">
    <property type="entry name" value="TatD family hydrolase"/>
    <property type="match status" value="1"/>
</dbReference>
<sequence>MLIDTHCHLLKEDYENVDEIISHMGNNIMIACGTNPKDNLEVVELCKKYPNIYGTIGFYPGELEGLTDDDFKLLEKQLQLPKIVGIGEIGLDYHYGKDNKEEQKKWFEKQIELAQKLDKTIVIHSRDAAEDTYEILKNHHVEKNRVVMHCYSYSVEMAKKFTALGVMLGIGGVVTFHPDNTLSQVVKEIDLDYLLLETDSPYLTPKPYRGHKNEPKNVEIVAEKISEIKGISKENVVFSTALNAVRQFDLNIKVC</sequence>
<dbReference type="PANTHER" id="PTHR46124:SF2">
    <property type="entry name" value="D-AMINOACYL-TRNA DEACYLASE"/>
    <property type="match status" value="1"/>
</dbReference>
<evidence type="ECO:0000256" key="1">
    <source>
        <dbReference type="ARBA" id="ARBA00022723"/>
    </source>
</evidence>
<dbReference type="PIRSF" id="PIRSF005902">
    <property type="entry name" value="DNase_TatD"/>
    <property type="match status" value="1"/>
</dbReference>
<accession>A0A9D1L4M7</accession>
<feature type="binding site" evidence="3">
    <location>
        <position position="124"/>
    </location>
    <ligand>
        <name>a divalent metal cation</name>
        <dbReference type="ChEBI" id="CHEBI:60240"/>
        <label>2</label>
    </ligand>
</feature>
<gene>
    <name evidence="4" type="ORF">IAD49_06095</name>
</gene>
<keyword evidence="1 3" id="KW-0479">Metal-binding</keyword>
<dbReference type="PROSITE" id="PS01091">
    <property type="entry name" value="TATD_3"/>
    <property type="match status" value="1"/>
</dbReference>
<feature type="binding site" evidence="3">
    <location>
        <position position="8"/>
    </location>
    <ligand>
        <name>a divalent metal cation</name>
        <dbReference type="ChEBI" id="CHEBI:60240"/>
        <label>1</label>
    </ligand>
</feature>
<dbReference type="Gene3D" id="3.20.20.140">
    <property type="entry name" value="Metal-dependent hydrolases"/>
    <property type="match status" value="1"/>
</dbReference>
<feature type="binding site" evidence="3">
    <location>
        <position position="6"/>
    </location>
    <ligand>
        <name>a divalent metal cation</name>
        <dbReference type="ChEBI" id="CHEBI:60240"/>
        <label>1</label>
    </ligand>
</feature>
<organism evidence="4 5">
    <name type="scientific">Candidatus Fimihabitans intestinipullorum</name>
    <dbReference type="NCBI Taxonomy" id="2840820"/>
    <lineage>
        <taxon>Bacteria</taxon>
        <taxon>Bacillati</taxon>
        <taxon>Mycoplasmatota</taxon>
        <taxon>Mycoplasmatota incertae sedis</taxon>
        <taxon>Candidatus Fimihabitans</taxon>
    </lineage>
</organism>
<dbReference type="PANTHER" id="PTHR46124">
    <property type="entry name" value="D-AMINOACYL-TRNA DEACYLASE"/>
    <property type="match status" value="1"/>
</dbReference>
<evidence type="ECO:0000313" key="5">
    <source>
        <dbReference type="Proteomes" id="UP000824087"/>
    </source>
</evidence>
<feature type="binding site" evidence="3">
    <location>
        <position position="88"/>
    </location>
    <ligand>
        <name>a divalent metal cation</name>
        <dbReference type="ChEBI" id="CHEBI:60240"/>
        <label>1</label>
    </ligand>
</feature>
<dbReference type="Pfam" id="PF01026">
    <property type="entry name" value="TatD_DNase"/>
    <property type="match status" value="1"/>
</dbReference>
<comment type="caution">
    <text evidence="4">The sequence shown here is derived from an EMBL/GenBank/DDBJ whole genome shotgun (WGS) entry which is preliminary data.</text>
</comment>
<name>A0A9D1L4M7_9BACT</name>
<keyword evidence="2 4" id="KW-0378">Hydrolase</keyword>